<feature type="domain" description="HTH tetR-type" evidence="5">
    <location>
        <begin position="208"/>
        <end position="268"/>
    </location>
</feature>
<evidence type="ECO:0000256" key="1">
    <source>
        <dbReference type="ARBA" id="ARBA00023015"/>
    </source>
</evidence>
<keyword evidence="2 4" id="KW-0238">DNA-binding</keyword>
<comment type="caution">
    <text evidence="6">The sequence shown here is derived from an EMBL/GenBank/DDBJ whole genome shotgun (WGS) entry which is preliminary data.</text>
</comment>
<dbReference type="InterPro" id="IPR001647">
    <property type="entry name" value="HTH_TetR"/>
</dbReference>
<feature type="domain" description="HTH tetR-type" evidence="5">
    <location>
        <begin position="15"/>
        <end position="75"/>
    </location>
</feature>
<dbReference type="AlphaFoldDB" id="A0A0F0LGG7"/>
<dbReference type="PROSITE" id="PS50977">
    <property type="entry name" value="HTH_TETR_2"/>
    <property type="match status" value="2"/>
</dbReference>
<feature type="DNA-binding region" description="H-T-H motif" evidence="4">
    <location>
        <begin position="38"/>
        <end position="57"/>
    </location>
</feature>
<proteinExistence type="predicted"/>
<evidence type="ECO:0000256" key="2">
    <source>
        <dbReference type="ARBA" id="ARBA00023125"/>
    </source>
</evidence>
<accession>A0A0F0LGG7</accession>
<dbReference type="InterPro" id="IPR050109">
    <property type="entry name" value="HTH-type_TetR-like_transc_reg"/>
</dbReference>
<dbReference type="GO" id="GO:0000976">
    <property type="term" value="F:transcription cis-regulatory region binding"/>
    <property type="evidence" value="ECO:0007669"/>
    <property type="project" value="TreeGrafter"/>
</dbReference>
<dbReference type="RefSeq" id="WP_045273510.1">
    <property type="nucleotide sequence ID" value="NZ_JYIX01000039.1"/>
</dbReference>
<dbReference type="Proteomes" id="UP000033740">
    <property type="component" value="Unassembled WGS sequence"/>
</dbReference>
<dbReference type="PANTHER" id="PTHR30055:SF234">
    <property type="entry name" value="HTH-TYPE TRANSCRIPTIONAL REGULATOR BETI"/>
    <property type="match status" value="1"/>
</dbReference>
<dbReference type="PRINTS" id="PR00455">
    <property type="entry name" value="HTHTETR"/>
</dbReference>
<dbReference type="STRING" id="582680.RS86_03498"/>
<gene>
    <name evidence="6" type="primary">ttgW_1</name>
    <name evidence="6" type="ORF">RS86_03498</name>
</gene>
<keyword evidence="1" id="KW-0805">Transcription regulation</keyword>
<keyword evidence="3" id="KW-0804">Transcription</keyword>
<evidence type="ECO:0000313" key="6">
    <source>
        <dbReference type="EMBL" id="KJL31375.1"/>
    </source>
</evidence>
<dbReference type="PATRIC" id="fig|582680.6.peg.3582"/>
<dbReference type="GO" id="GO:0003700">
    <property type="term" value="F:DNA-binding transcription factor activity"/>
    <property type="evidence" value="ECO:0007669"/>
    <property type="project" value="TreeGrafter"/>
</dbReference>
<dbReference type="Gene3D" id="1.10.357.10">
    <property type="entry name" value="Tetracycline Repressor, domain 2"/>
    <property type="match status" value="2"/>
</dbReference>
<dbReference type="EMBL" id="JYIX01000039">
    <property type="protein sequence ID" value="KJL31375.1"/>
    <property type="molecule type" value="Genomic_DNA"/>
</dbReference>
<dbReference type="SUPFAM" id="SSF46689">
    <property type="entry name" value="Homeodomain-like"/>
    <property type="match status" value="2"/>
</dbReference>
<dbReference type="Pfam" id="PF00440">
    <property type="entry name" value="TetR_N"/>
    <property type="match status" value="2"/>
</dbReference>
<dbReference type="InterPro" id="IPR009057">
    <property type="entry name" value="Homeodomain-like_sf"/>
</dbReference>
<feature type="DNA-binding region" description="H-T-H motif" evidence="4">
    <location>
        <begin position="231"/>
        <end position="250"/>
    </location>
</feature>
<evidence type="ECO:0000313" key="7">
    <source>
        <dbReference type="Proteomes" id="UP000033740"/>
    </source>
</evidence>
<protein>
    <submittedName>
        <fullName evidence="6">Putative HTH-type transcriptional regulator TtgW</fullName>
    </submittedName>
</protein>
<evidence type="ECO:0000256" key="4">
    <source>
        <dbReference type="PROSITE-ProRule" id="PRU00335"/>
    </source>
</evidence>
<name>A0A0F0LGG7_9MICO</name>
<evidence type="ECO:0000256" key="3">
    <source>
        <dbReference type="ARBA" id="ARBA00023163"/>
    </source>
</evidence>
<sequence>MENETKARGSYRTGRERVERILDAAHELFIAQGYRATSLRDIARAAGVSHPAVLRYFSSRGEILTALIARLDAESAARWERRGEEGAEPVSASAIARAGRAVPGWIELFTALLGEGTSPEHPGHALMLERRRAGIALAVDSYTGLGSTAAQRERELRLLVAGWEGLQILWLYFPGEIDLVGQLARHESDLPGSAAVEPAVAAEVAQEAADYGEVIAAAARQYAAHGYYETSMQAVADDAGITRAALIHTAPTKRALLDAVLSGLFGEPADHAEVLGLTARPRWITAAEVVLICEATVPSHPAHVFFRERLADARTSVEGMLADEGVNDPAIEADWVVGSCLGILIAWLYEPELVDPSSLLQGILSRVRSRMQR</sequence>
<dbReference type="PANTHER" id="PTHR30055">
    <property type="entry name" value="HTH-TYPE TRANSCRIPTIONAL REGULATOR RUTR"/>
    <property type="match status" value="1"/>
</dbReference>
<organism evidence="6 7">
    <name type="scientific">Microbacterium azadirachtae</name>
    <dbReference type="NCBI Taxonomy" id="582680"/>
    <lineage>
        <taxon>Bacteria</taxon>
        <taxon>Bacillati</taxon>
        <taxon>Actinomycetota</taxon>
        <taxon>Actinomycetes</taxon>
        <taxon>Micrococcales</taxon>
        <taxon>Microbacteriaceae</taxon>
        <taxon>Microbacterium</taxon>
    </lineage>
</organism>
<keyword evidence="7" id="KW-1185">Reference proteome</keyword>
<reference evidence="6 7" key="1">
    <citation type="submission" date="2015-02" db="EMBL/GenBank/DDBJ databases">
        <title>Draft genome sequences of ten Microbacterium spp. with emphasis on heavy metal contaminated environments.</title>
        <authorList>
            <person name="Corretto E."/>
        </authorList>
    </citation>
    <scope>NUCLEOTIDE SEQUENCE [LARGE SCALE GENOMIC DNA]</scope>
    <source>
        <strain evidence="6 7">ARN176</strain>
    </source>
</reference>
<evidence type="ECO:0000259" key="5">
    <source>
        <dbReference type="PROSITE" id="PS50977"/>
    </source>
</evidence>